<evidence type="ECO:0000313" key="3">
    <source>
        <dbReference type="Proteomes" id="UP001345013"/>
    </source>
</evidence>
<feature type="compositionally biased region" description="Basic and acidic residues" evidence="1">
    <location>
        <begin position="489"/>
        <end position="504"/>
    </location>
</feature>
<organism evidence="2 3">
    <name type="scientific">Lithohypha guttulata</name>
    <dbReference type="NCBI Taxonomy" id="1690604"/>
    <lineage>
        <taxon>Eukaryota</taxon>
        <taxon>Fungi</taxon>
        <taxon>Dikarya</taxon>
        <taxon>Ascomycota</taxon>
        <taxon>Pezizomycotina</taxon>
        <taxon>Eurotiomycetes</taxon>
        <taxon>Chaetothyriomycetidae</taxon>
        <taxon>Chaetothyriales</taxon>
        <taxon>Trichomeriaceae</taxon>
        <taxon>Lithohypha</taxon>
    </lineage>
</organism>
<feature type="compositionally biased region" description="Basic and acidic residues" evidence="1">
    <location>
        <begin position="50"/>
        <end position="70"/>
    </location>
</feature>
<dbReference type="Proteomes" id="UP001345013">
    <property type="component" value="Unassembled WGS sequence"/>
</dbReference>
<feature type="region of interest" description="Disordered" evidence="1">
    <location>
        <begin position="1"/>
        <end position="20"/>
    </location>
</feature>
<accession>A0ABR0JY85</accession>
<feature type="compositionally biased region" description="Low complexity" evidence="1">
    <location>
        <begin position="390"/>
        <end position="424"/>
    </location>
</feature>
<dbReference type="EMBL" id="JAVRRG010000177">
    <property type="protein sequence ID" value="KAK5079713.1"/>
    <property type="molecule type" value="Genomic_DNA"/>
</dbReference>
<evidence type="ECO:0000256" key="1">
    <source>
        <dbReference type="SAM" id="MobiDB-lite"/>
    </source>
</evidence>
<comment type="caution">
    <text evidence="2">The sequence shown here is derived from an EMBL/GenBank/DDBJ whole genome shotgun (WGS) entry which is preliminary data.</text>
</comment>
<feature type="compositionally biased region" description="Acidic residues" evidence="1">
    <location>
        <begin position="451"/>
        <end position="461"/>
    </location>
</feature>
<sequence>MQDDRPNRPQRSAGAGPASITARLESLRSILTNSERHTTEQQEVALQAIDSERRDRETQEQERRTSHMNEEGLFESQTAATASPSSIVRNRRQVFSARERLARQRNRMDRLARQDPFDRVSGTSSNLVPLSNFRGRERSASAELEVEPRSSREGGPSKRRKLDDGSSDDHLPPVYGLEGTLLPGNLRMKILDYPQPEDPLPPADDLARSRIWEADNNDIFRTKKHKCTILMKHQGGWPFSLSKLVVKIPKHDYSHDTSPLQGMVFVSMNQDQLLERTFYYDTLFPAGYVLHRARRYDSYRPSHDYMHSTRSPMRSLLRARQLPDPSQSQWCDPSQSLDEPINLPRPQGISTTIERLPPDPNLPTTTSPRSPRPWHSPDYDGAQPSRRTLYTDSYRPSYTTTSTSTLTPHQAARARQWQAAAAEADMLEAEPEPDPTISESPSPSDSSADDHDQDQDQDDANDTPLYRGIPSAHDDLAEAEARQRAFLEQTRARRESGRGDRSDNHNLIYTGSSSYSSLPRYTATTSATGAAGAGPGATASATASEDPDDYWTRGPPTVHAYGQPTVGTSTKRLPGCNEMLRGRRASDTTSDGNGVGNSDGPLAPHATFQITRDAGGGVVVRFEPEV</sequence>
<feature type="compositionally biased region" description="Basic and acidic residues" evidence="1">
    <location>
        <begin position="105"/>
        <end position="118"/>
    </location>
</feature>
<name>A0ABR0JY85_9EURO</name>
<proteinExistence type="predicted"/>
<evidence type="ECO:0000313" key="2">
    <source>
        <dbReference type="EMBL" id="KAK5079713.1"/>
    </source>
</evidence>
<protein>
    <submittedName>
        <fullName evidence="2">Uncharacterized protein</fullName>
    </submittedName>
</protein>
<gene>
    <name evidence="2" type="ORF">LTR24_009022</name>
</gene>
<feature type="compositionally biased region" description="Polar residues" evidence="1">
    <location>
        <begin position="505"/>
        <end position="519"/>
    </location>
</feature>
<keyword evidence="3" id="KW-1185">Reference proteome</keyword>
<feature type="region of interest" description="Disordered" evidence="1">
    <location>
        <begin position="320"/>
        <end position="470"/>
    </location>
</feature>
<feature type="compositionally biased region" description="Polar residues" evidence="1">
    <location>
        <begin position="75"/>
        <end position="88"/>
    </location>
</feature>
<feature type="region of interest" description="Disordered" evidence="1">
    <location>
        <begin position="489"/>
        <end position="605"/>
    </location>
</feature>
<reference evidence="2 3" key="1">
    <citation type="submission" date="2023-08" db="EMBL/GenBank/DDBJ databases">
        <title>Black Yeasts Isolated from many extreme environments.</title>
        <authorList>
            <person name="Coleine C."/>
            <person name="Stajich J.E."/>
            <person name="Selbmann L."/>
        </authorList>
    </citation>
    <scope>NUCLEOTIDE SEQUENCE [LARGE SCALE GENOMIC DNA]</scope>
    <source>
        <strain evidence="2 3">CCFEE 5885</strain>
    </source>
</reference>
<feature type="compositionally biased region" description="Basic and acidic residues" evidence="1">
    <location>
        <begin position="134"/>
        <end position="171"/>
    </location>
</feature>
<feature type="compositionally biased region" description="Low complexity" evidence="1">
    <location>
        <begin position="435"/>
        <end position="446"/>
    </location>
</feature>
<feature type="region of interest" description="Disordered" evidence="1">
    <location>
        <begin position="32"/>
        <end position="91"/>
    </location>
</feature>
<feature type="compositionally biased region" description="Polar residues" evidence="1">
    <location>
        <begin position="324"/>
        <end position="337"/>
    </location>
</feature>
<feature type="compositionally biased region" description="Low complexity" evidence="1">
    <location>
        <begin position="522"/>
        <end position="544"/>
    </location>
</feature>
<feature type="region of interest" description="Disordered" evidence="1">
    <location>
        <begin position="105"/>
        <end position="176"/>
    </location>
</feature>